<reference evidence="1" key="1">
    <citation type="submission" date="2014-11" db="EMBL/GenBank/DDBJ databases">
        <authorList>
            <person name="Amaro Gonzalez C."/>
        </authorList>
    </citation>
    <scope>NUCLEOTIDE SEQUENCE</scope>
</reference>
<accession>A0A0E9V028</accession>
<reference evidence="1" key="2">
    <citation type="journal article" date="2015" name="Fish Shellfish Immunol.">
        <title>Early steps in the European eel (Anguilla anguilla)-Vibrio vulnificus interaction in the gills: Role of the RtxA13 toxin.</title>
        <authorList>
            <person name="Callol A."/>
            <person name="Pajuelo D."/>
            <person name="Ebbesson L."/>
            <person name="Teles M."/>
            <person name="MacKenzie S."/>
            <person name="Amaro C."/>
        </authorList>
    </citation>
    <scope>NUCLEOTIDE SEQUENCE</scope>
</reference>
<dbReference type="EMBL" id="GBXM01037088">
    <property type="protein sequence ID" value="JAH71489.1"/>
    <property type="molecule type" value="Transcribed_RNA"/>
</dbReference>
<name>A0A0E9V028_ANGAN</name>
<protein>
    <submittedName>
        <fullName evidence="1">Uncharacterized protein</fullName>
    </submittedName>
</protein>
<proteinExistence type="predicted"/>
<evidence type="ECO:0000313" key="1">
    <source>
        <dbReference type="EMBL" id="JAH71489.1"/>
    </source>
</evidence>
<dbReference type="AlphaFoldDB" id="A0A0E9V028"/>
<organism evidence="1">
    <name type="scientific">Anguilla anguilla</name>
    <name type="common">European freshwater eel</name>
    <name type="synonym">Muraena anguilla</name>
    <dbReference type="NCBI Taxonomy" id="7936"/>
    <lineage>
        <taxon>Eukaryota</taxon>
        <taxon>Metazoa</taxon>
        <taxon>Chordata</taxon>
        <taxon>Craniata</taxon>
        <taxon>Vertebrata</taxon>
        <taxon>Euteleostomi</taxon>
        <taxon>Actinopterygii</taxon>
        <taxon>Neopterygii</taxon>
        <taxon>Teleostei</taxon>
        <taxon>Anguilliformes</taxon>
        <taxon>Anguillidae</taxon>
        <taxon>Anguilla</taxon>
    </lineage>
</organism>
<sequence length="25" mass="2891">MEDLESLQVPQIHIILNRMQNQALG</sequence>